<gene>
    <name evidence="1" type="ORF">EVAR_34285_1</name>
</gene>
<accession>A0A4C1VYP7</accession>
<evidence type="ECO:0000313" key="1">
    <source>
        <dbReference type="EMBL" id="GBP43369.1"/>
    </source>
</evidence>
<proteinExistence type="predicted"/>
<dbReference type="Proteomes" id="UP000299102">
    <property type="component" value="Unassembled WGS sequence"/>
</dbReference>
<dbReference type="OrthoDB" id="425619at2759"/>
<sequence>MLILNFMDGIWNKEVHAAIRLQYPTSLRDAVARALQVKTVRHEHLPQKIQEITAQEENNKRVFHPCFYRCGELGQIRVELSTAWTKKSYKRFR</sequence>
<organism evidence="1 2">
    <name type="scientific">Eumeta variegata</name>
    <name type="common">Bagworm moth</name>
    <name type="synonym">Eumeta japonica</name>
    <dbReference type="NCBI Taxonomy" id="151549"/>
    <lineage>
        <taxon>Eukaryota</taxon>
        <taxon>Metazoa</taxon>
        <taxon>Ecdysozoa</taxon>
        <taxon>Arthropoda</taxon>
        <taxon>Hexapoda</taxon>
        <taxon>Insecta</taxon>
        <taxon>Pterygota</taxon>
        <taxon>Neoptera</taxon>
        <taxon>Endopterygota</taxon>
        <taxon>Lepidoptera</taxon>
        <taxon>Glossata</taxon>
        <taxon>Ditrysia</taxon>
        <taxon>Tineoidea</taxon>
        <taxon>Psychidae</taxon>
        <taxon>Oiketicinae</taxon>
        <taxon>Eumeta</taxon>
    </lineage>
</organism>
<protein>
    <submittedName>
        <fullName evidence="1">Uncharacterized protein</fullName>
    </submittedName>
</protein>
<reference evidence="1 2" key="1">
    <citation type="journal article" date="2019" name="Commun. Biol.">
        <title>The bagworm genome reveals a unique fibroin gene that provides high tensile strength.</title>
        <authorList>
            <person name="Kono N."/>
            <person name="Nakamura H."/>
            <person name="Ohtoshi R."/>
            <person name="Tomita M."/>
            <person name="Numata K."/>
            <person name="Arakawa K."/>
        </authorList>
    </citation>
    <scope>NUCLEOTIDE SEQUENCE [LARGE SCALE GENOMIC DNA]</scope>
</reference>
<comment type="caution">
    <text evidence="1">The sequence shown here is derived from an EMBL/GenBank/DDBJ whole genome shotgun (WGS) entry which is preliminary data.</text>
</comment>
<name>A0A4C1VYP7_EUMVA</name>
<dbReference type="EMBL" id="BGZK01000434">
    <property type="protein sequence ID" value="GBP43369.1"/>
    <property type="molecule type" value="Genomic_DNA"/>
</dbReference>
<evidence type="ECO:0000313" key="2">
    <source>
        <dbReference type="Proteomes" id="UP000299102"/>
    </source>
</evidence>
<keyword evidence="2" id="KW-1185">Reference proteome</keyword>
<dbReference type="AlphaFoldDB" id="A0A4C1VYP7"/>